<dbReference type="InterPro" id="IPR000907">
    <property type="entry name" value="LipOase"/>
</dbReference>
<proteinExistence type="predicted"/>
<dbReference type="EMBL" id="CAKOGP040001903">
    <property type="protein sequence ID" value="CAJ1955964.1"/>
    <property type="molecule type" value="Genomic_DNA"/>
</dbReference>
<organism evidence="1 2">
    <name type="scientific">Cylindrotheca closterium</name>
    <dbReference type="NCBI Taxonomy" id="2856"/>
    <lineage>
        <taxon>Eukaryota</taxon>
        <taxon>Sar</taxon>
        <taxon>Stramenopiles</taxon>
        <taxon>Ochrophyta</taxon>
        <taxon>Bacillariophyta</taxon>
        <taxon>Bacillariophyceae</taxon>
        <taxon>Bacillariophycidae</taxon>
        <taxon>Bacillariales</taxon>
        <taxon>Bacillariaceae</taxon>
        <taxon>Cylindrotheca</taxon>
    </lineage>
</organism>
<keyword evidence="2" id="KW-1185">Reference proteome</keyword>
<evidence type="ECO:0000313" key="1">
    <source>
        <dbReference type="EMBL" id="CAJ1955964.1"/>
    </source>
</evidence>
<gene>
    <name evidence="1" type="ORF">CYCCA115_LOCUS16006</name>
</gene>
<reference evidence="1" key="1">
    <citation type="submission" date="2023-08" db="EMBL/GenBank/DDBJ databases">
        <authorList>
            <person name="Audoor S."/>
            <person name="Bilcke G."/>
        </authorList>
    </citation>
    <scope>NUCLEOTIDE SEQUENCE</scope>
</reference>
<accession>A0AAD2FXK1</accession>
<dbReference type="Proteomes" id="UP001295423">
    <property type="component" value="Unassembled WGS sequence"/>
</dbReference>
<evidence type="ECO:0000313" key="2">
    <source>
        <dbReference type="Proteomes" id="UP001295423"/>
    </source>
</evidence>
<evidence type="ECO:0008006" key="3">
    <source>
        <dbReference type="Google" id="ProtNLM"/>
    </source>
</evidence>
<dbReference type="GO" id="GO:0046872">
    <property type="term" value="F:metal ion binding"/>
    <property type="evidence" value="ECO:0007669"/>
    <property type="project" value="InterPro"/>
</dbReference>
<dbReference type="PANTHER" id="PTHR11771">
    <property type="entry name" value="LIPOXYGENASE"/>
    <property type="match status" value="1"/>
</dbReference>
<dbReference type="AlphaFoldDB" id="A0AAD2FXK1"/>
<name>A0AAD2FXK1_9STRA</name>
<protein>
    <recommendedName>
        <fullName evidence="3">Lipoxygenase domain-containing protein</fullName>
    </recommendedName>
</protein>
<comment type="caution">
    <text evidence="1">The sequence shown here is derived from an EMBL/GenBank/DDBJ whole genome shotgun (WGS) entry which is preliminary data.</text>
</comment>
<sequence>MSFLLKWGAGAVCHQSVIDALVDMKTRESLDEETELTDESKKILSQKVGEDSFVLILSLKGPAAIIESNENAPTDADVMTEEVDLGWKKIGDNFDDPWIKIPIIPKVTKKISKEFTIEILAEDDMMTKFSLKERIKAKVYTSRVIFPLTDLDVSIGDETAKVLLDDLDYSPGKALPVSYTSDFDMLSDESFSRIFFAGMGCVLLAKQEKVFDSKHGPFMVDMPLQDLKLRDKDKYRPYGARIHFSADRLVTAIYDYDKAKEFLPGEVGWAAAKMLARTTAFLLMTAREHLIWTHFLVSNVATREKTIHLPPNHPIRRLLTVFTYGATEVNINAYSTLIPDTCILHRSTALKYKSLKDVFASSFTSSNIYEPFSERKYNPALQKLIDEGKFPYASEGEEYYEIVRKFVKDWLKKSGDAATDAQATAFYNGVKASTKGQAYELPEMSQENAMVNLLSSIIFTVTAYHEIIGHVVDYAILPSKAGFRLNKKDPLHIDLQSFLYTEIISASTSTKMPQLFGFFRNYFSSAGAPSWEREVWNSFQSDLRSQSTKVQEDDAAREVEFKYFDPANFECSVSV</sequence>
<dbReference type="SUPFAM" id="SSF48484">
    <property type="entry name" value="Lipoxigenase"/>
    <property type="match status" value="1"/>
</dbReference>
<dbReference type="GO" id="GO:0016702">
    <property type="term" value="F:oxidoreductase activity, acting on single donors with incorporation of molecular oxygen, incorporation of two atoms of oxygen"/>
    <property type="evidence" value="ECO:0007669"/>
    <property type="project" value="InterPro"/>
</dbReference>
<dbReference type="InterPro" id="IPR036226">
    <property type="entry name" value="LipOase_C_sf"/>
</dbReference>
<dbReference type="Gene3D" id="1.20.245.10">
    <property type="entry name" value="Lipoxygenase-1, Domain 5"/>
    <property type="match status" value="1"/>
</dbReference>
<dbReference type="GO" id="GO:0034440">
    <property type="term" value="P:lipid oxidation"/>
    <property type="evidence" value="ECO:0007669"/>
    <property type="project" value="InterPro"/>
</dbReference>